<organism evidence="7 8">
    <name type="scientific">Ornithinimicrobium tianjinense</name>
    <dbReference type="NCBI Taxonomy" id="1195761"/>
    <lineage>
        <taxon>Bacteria</taxon>
        <taxon>Bacillati</taxon>
        <taxon>Actinomycetota</taxon>
        <taxon>Actinomycetes</taxon>
        <taxon>Micrococcales</taxon>
        <taxon>Ornithinimicrobiaceae</taxon>
        <taxon>Ornithinimicrobium</taxon>
    </lineage>
</organism>
<accession>A0A917F4M1</accession>
<keyword evidence="5" id="KW-0521">NADP</keyword>
<sequence>MGGDALRVRETGIPGLLVVDLPLHGDARGWFKENWQRAKMVAAGLPDFGPVQHSVAHNGRAGVTRGIHAEPWDKFVSVVHGRAFGAWVDLREGPTFGAVHTEELDEATAVFVPRGVGNSYQTLVDDTVYSYLVNDHWRPDADYTMLNLADETVAVPWPLPLETAEISEKDRAHPRLAEVTPVPARPTLVIGAGGQLGQALLAAFPGAVGLTRDQLDLADPGAVEAFDLSPYAVVINAAAYTAVDLAETEQGRREAWAANATGVAALARAAARHGLTLVHYSSDYVFDGTSQEHHEDEPLSPLGVYGQSKAAGDLAVSVAPRHYLLRTSWVVGQGSNFVATMRSLAERGASPSVVHDQVGRLTFADDLARATAHLLSTRAPYGTYNVTNDGAPASWEEVARQVFTRLGATGTVRAVSSAEYAAGRDPQSPLAPRPARSVLRLDRLRATGFAPRDQWAALDEHLR</sequence>
<protein>
    <recommendedName>
        <fullName evidence="5">dTDP-4-dehydrorhamnose reductase</fullName>
        <ecNumber evidence="5">1.1.1.133</ecNumber>
    </recommendedName>
</protein>
<dbReference type="InterPro" id="IPR036291">
    <property type="entry name" value="NAD(P)-bd_dom_sf"/>
</dbReference>
<evidence type="ECO:0000256" key="1">
    <source>
        <dbReference type="ARBA" id="ARBA00010154"/>
    </source>
</evidence>
<feature type="domain" description="RmlD-like substrate binding" evidence="6">
    <location>
        <begin position="187"/>
        <end position="456"/>
    </location>
</feature>
<dbReference type="GO" id="GO:0008831">
    <property type="term" value="F:dTDP-4-dehydrorhamnose reductase activity"/>
    <property type="evidence" value="ECO:0007669"/>
    <property type="project" value="UniProtKB-EC"/>
</dbReference>
<dbReference type="CDD" id="cd05254">
    <property type="entry name" value="dTDP_HR_like_SDR_e"/>
    <property type="match status" value="1"/>
</dbReference>
<evidence type="ECO:0000259" key="6">
    <source>
        <dbReference type="Pfam" id="PF04321"/>
    </source>
</evidence>
<reference evidence="7" key="1">
    <citation type="journal article" date="2014" name="Int. J. Syst. Evol. Microbiol.">
        <title>Complete genome sequence of Corynebacterium casei LMG S-19264T (=DSM 44701T), isolated from a smear-ripened cheese.</title>
        <authorList>
            <consortium name="US DOE Joint Genome Institute (JGI-PGF)"/>
            <person name="Walter F."/>
            <person name="Albersmeier A."/>
            <person name="Kalinowski J."/>
            <person name="Ruckert C."/>
        </authorList>
    </citation>
    <scope>NUCLEOTIDE SEQUENCE</scope>
    <source>
        <strain evidence="7">CGMCC 1.12160</strain>
    </source>
</reference>
<evidence type="ECO:0000313" key="8">
    <source>
        <dbReference type="Proteomes" id="UP000605670"/>
    </source>
</evidence>
<proteinExistence type="inferred from homology"/>
<comment type="similarity">
    <text evidence="2 5">Belongs to the dTDP-4-dehydrorhamnose reductase family.</text>
</comment>
<comment type="pathway">
    <text evidence="5">Carbohydrate biosynthesis; dTDP-L-rhamnose biosynthesis.</text>
</comment>
<evidence type="ECO:0000256" key="5">
    <source>
        <dbReference type="RuleBase" id="RU364082"/>
    </source>
</evidence>
<comment type="caution">
    <text evidence="7">The sequence shown here is derived from an EMBL/GenBank/DDBJ whole genome shotgun (WGS) entry which is preliminary data.</text>
</comment>
<dbReference type="Gene3D" id="3.90.25.10">
    <property type="entry name" value="UDP-galactose 4-epimerase, domain 1"/>
    <property type="match status" value="1"/>
</dbReference>
<dbReference type="RefSeq" id="WP_188428258.1">
    <property type="nucleotide sequence ID" value="NZ_BAABKH010000002.1"/>
</dbReference>
<dbReference type="Pfam" id="PF00908">
    <property type="entry name" value="dTDP_sugar_isom"/>
    <property type="match status" value="1"/>
</dbReference>
<dbReference type="SUPFAM" id="SSF51735">
    <property type="entry name" value="NAD(P)-binding Rossmann-fold domains"/>
    <property type="match status" value="1"/>
</dbReference>
<evidence type="ECO:0000256" key="4">
    <source>
        <dbReference type="PIRSR" id="PIRSR600888-3"/>
    </source>
</evidence>
<gene>
    <name evidence="7" type="ORF">GCM10011366_07660</name>
</gene>
<keyword evidence="8" id="KW-1185">Reference proteome</keyword>
<evidence type="ECO:0000313" key="7">
    <source>
        <dbReference type="EMBL" id="GGF42326.1"/>
    </source>
</evidence>
<dbReference type="InterPro" id="IPR014710">
    <property type="entry name" value="RmlC-like_jellyroll"/>
</dbReference>
<dbReference type="Pfam" id="PF04321">
    <property type="entry name" value="RmlD_sub_bind"/>
    <property type="match status" value="1"/>
</dbReference>
<dbReference type="InterPro" id="IPR011051">
    <property type="entry name" value="RmlC_Cupin_sf"/>
</dbReference>
<dbReference type="InterPro" id="IPR029903">
    <property type="entry name" value="RmlD-like-bd"/>
</dbReference>
<dbReference type="SUPFAM" id="SSF51182">
    <property type="entry name" value="RmlC-like cupins"/>
    <property type="match status" value="1"/>
</dbReference>
<comment type="function">
    <text evidence="5">Catalyzes the reduction of dTDP-6-deoxy-L-lyxo-4-hexulose to yield dTDP-L-rhamnose.</text>
</comment>
<reference evidence="7" key="2">
    <citation type="submission" date="2020-09" db="EMBL/GenBank/DDBJ databases">
        <authorList>
            <person name="Sun Q."/>
            <person name="Zhou Y."/>
        </authorList>
    </citation>
    <scope>NUCLEOTIDE SEQUENCE</scope>
    <source>
        <strain evidence="7">CGMCC 1.12160</strain>
    </source>
</reference>
<feature type="active site" description="Proton donor" evidence="3">
    <location>
        <position position="131"/>
    </location>
</feature>
<dbReference type="AlphaFoldDB" id="A0A917F4M1"/>
<evidence type="ECO:0000256" key="3">
    <source>
        <dbReference type="PIRSR" id="PIRSR600888-1"/>
    </source>
</evidence>
<dbReference type="EC" id="1.1.1.133" evidence="5"/>
<dbReference type="Proteomes" id="UP000605670">
    <property type="component" value="Unassembled WGS sequence"/>
</dbReference>
<dbReference type="EMBL" id="BMEM01000001">
    <property type="protein sequence ID" value="GGF42326.1"/>
    <property type="molecule type" value="Genomic_DNA"/>
</dbReference>
<dbReference type="PANTHER" id="PTHR10491:SF4">
    <property type="entry name" value="METHIONINE ADENOSYLTRANSFERASE 2 SUBUNIT BETA"/>
    <property type="match status" value="1"/>
</dbReference>
<feature type="active site" description="Proton acceptor" evidence="3">
    <location>
        <position position="68"/>
    </location>
</feature>
<feature type="site" description="Participates in a stacking interaction with the thymidine ring of dTDP-4-oxo-6-deoxyglucose" evidence="4">
    <location>
        <position position="137"/>
    </location>
</feature>
<comment type="similarity">
    <text evidence="1">Belongs to the dTDP-4-dehydrorhamnose 3,5-epimerase family.</text>
</comment>
<dbReference type="GO" id="GO:0008830">
    <property type="term" value="F:dTDP-4-dehydrorhamnose 3,5-epimerase activity"/>
    <property type="evidence" value="ECO:0007669"/>
    <property type="project" value="InterPro"/>
</dbReference>
<name>A0A917F4M1_9MICO</name>
<dbReference type="PANTHER" id="PTHR10491">
    <property type="entry name" value="DTDP-4-DEHYDRORHAMNOSE REDUCTASE"/>
    <property type="match status" value="1"/>
</dbReference>
<keyword evidence="5" id="KW-0560">Oxidoreductase</keyword>
<dbReference type="Gene3D" id="2.60.120.10">
    <property type="entry name" value="Jelly Rolls"/>
    <property type="match status" value="1"/>
</dbReference>
<dbReference type="Gene3D" id="3.40.50.720">
    <property type="entry name" value="NAD(P)-binding Rossmann-like Domain"/>
    <property type="match status" value="1"/>
</dbReference>
<evidence type="ECO:0000256" key="2">
    <source>
        <dbReference type="ARBA" id="ARBA00010944"/>
    </source>
</evidence>
<dbReference type="InterPro" id="IPR000888">
    <property type="entry name" value="RmlC-like"/>
</dbReference>
<dbReference type="InterPro" id="IPR005913">
    <property type="entry name" value="dTDP_dehydrorham_reduct"/>
</dbReference>